<evidence type="ECO:0000256" key="1">
    <source>
        <dbReference type="SAM" id="MobiDB-lite"/>
    </source>
</evidence>
<feature type="region of interest" description="Disordered" evidence="1">
    <location>
        <begin position="93"/>
        <end position="118"/>
    </location>
</feature>
<proteinExistence type="predicted"/>
<dbReference type="Proteomes" id="UP001189429">
    <property type="component" value="Unassembled WGS sequence"/>
</dbReference>
<feature type="non-terminal residue" evidence="2">
    <location>
        <position position="1"/>
    </location>
</feature>
<organism evidence="2 3">
    <name type="scientific">Prorocentrum cordatum</name>
    <dbReference type="NCBI Taxonomy" id="2364126"/>
    <lineage>
        <taxon>Eukaryota</taxon>
        <taxon>Sar</taxon>
        <taxon>Alveolata</taxon>
        <taxon>Dinophyceae</taxon>
        <taxon>Prorocentrales</taxon>
        <taxon>Prorocentraceae</taxon>
        <taxon>Prorocentrum</taxon>
    </lineage>
</organism>
<evidence type="ECO:0000313" key="2">
    <source>
        <dbReference type="EMBL" id="CAK0893655.1"/>
    </source>
</evidence>
<accession>A0ABN9X7D3</accession>
<evidence type="ECO:0000313" key="3">
    <source>
        <dbReference type="Proteomes" id="UP001189429"/>
    </source>
</evidence>
<feature type="compositionally biased region" description="Polar residues" evidence="1">
    <location>
        <begin position="28"/>
        <end position="38"/>
    </location>
</feature>
<feature type="region of interest" description="Disordered" evidence="1">
    <location>
        <begin position="17"/>
        <end position="69"/>
    </location>
</feature>
<dbReference type="EMBL" id="CAUYUJ010019781">
    <property type="protein sequence ID" value="CAK0893655.1"/>
    <property type="molecule type" value="Genomic_DNA"/>
</dbReference>
<reference evidence="2" key="1">
    <citation type="submission" date="2023-10" db="EMBL/GenBank/DDBJ databases">
        <authorList>
            <person name="Chen Y."/>
            <person name="Shah S."/>
            <person name="Dougan E. K."/>
            <person name="Thang M."/>
            <person name="Chan C."/>
        </authorList>
    </citation>
    <scope>NUCLEOTIDE SEQUENCE [LARGE SCALE GENOMIC DNA]</scope>
</reference>
<sequence length="118" mass="12238">VALETLDERLLREADESLEARSRLEPSANLQAAGSTAPQAPRAERHGDGAGARAALRGGHAGTGSATRFSASELQDLRDRLEIEEKVFVPTHASPSVFMDGDGLGASPVTEDSGSNAA</sequence>
<name>A0ABN9X7D3_9DINO</name>
<comment type="caution">
    <text evidence="2">The sequence shown here is derived from an EMBL/GenBank/DDBJ whole genome shotgun (WGS) entry which is preliminary data.</text>
</comment>
<protein>
    <submittedName>
        <fullName evidence="2">Uncharacterized protein</fullName>
    </submittedName>
</protein>
<gene>
    <name evidence="2" type="ORF">PCOR1329_LOCUS72919</name>
</gene>
<keyword evidence="3" id="KW-1185">Reference proteome</keyword>